<reference evidence="5 6" key="1">
    <citation type="submission" date="2018-02" db="EMBL/GenBank/DDBJ databases">
        <title>The genomes of Aspergillus section Nigri reveals drivers in fungal speciation.</title>
        <authorList>
            <consortium name="DOE Joint Genome Institute"/>
            <person name="Vesth T.C."/>
            <person name="Nybo J."/>
            <person name="Theobald S."/>
            <person name="Brandl J."/>
            <person name="Frisvad J.C."/>
            <person name="Nielsen K.F."/>
            <person name="Lyhne E.K."/>
            <person name="Kogle M.E."/>
            <person name="Kuo A."/>
            <person name="Riley R."/>
            <person name="Clum A."/>
            <person name="Nolan M."/>
            <person name="Lipzen A."/>
            <person name="Salamov A."/>
            <person name="Henrissat B."/>
            <person name="Wiebenga A."/>
            <person name="De vries R.P."/>
            <person name="Grigoriev I.V."/>
            <person name="Mortensen U.H."/>
            <person name="Andersen M.R."/>
            <person name="Baker S.E."/>
        </authorList>
    </citation>
    <scope>NUCLEOTIDE SEQUENCE [LARGE SCALE GENOMIC DNA]</scope>
    <source>
        <strain evidence="5 6">CBS 121057</strain>
    </source>
</reference>
<dbReference type="Gene3D" id="3.40.50.720">
    <property type="entry name" value="NAD(P)-binding Rossmann-like Domain"/>
    <property type="match status" value="1"/>
</dbReference>
<gene>
    <name evidence="5" type="ORF">BO78DRAFT_472112</name>
</gene>
<dbReference type="InterPro" id="IPR036291">
    <property type="entry name" value="NAD(P)-bd_dom_sf"/>
</dbReference>
<name>A0A319DZI9_ASPSB</name>
<dbReference type="Pfam" id="PF00106">
    <property type="entry name" value="adh_short"/>
    <property type="match status" value="1"/>
</dbReference>
<dbReference type="PRINTS" id="PR00081">
    <property type="entry name" value="GDHRDH"/>
</dbReference>
<dbReference type="GO" id="GO:0016491">
    <property type="term" value="F:oxidoreductase activity"/>
    <property type="evidence" value="ECO:0007669"/>
    <property type="project" value="UniProtKB-KW"/>
</dbReference>
<dbReference type="InterPro" id="IPR002347">
    <property type="entry name" value="SDR_fam"/>
</dbReference>
<dbReference type="PANTHER" id="PTHR24320:SF283">
    <property type="entry name" value="RETINOL DEHYDROGENASE 11"/>
    <property type="match status" value="1"/>
</dbReference>
<dbReference type="Proteomes" id="UP000248423">
    <property type="component" value="Unassembled WGS sequence"/>
</dbReference>
<dbReference type="PANTHER" id="PTHR24320">
    <property type="entry name" value="RETINOL DEHYDROGENASE"/>
    <property type="match status" value="1"/>
</dbReference>
<dbReference type="PRINTS" id="PR00080">
    <property type="entry name" value="SDRFAMILY"/>
</dbReference>
<organism evidence="5 6">
    <name type="scientific">Aspergillus sclerotiicarbonarius (strain CBS 121057 / IBT 28362)</name>
    <dbReference type="NCBI Taxonomy" id="1448318"/>
    <lineage>
        <taxon>Eukaryota</taxon>
        <taxon>Fungi</taxon>
        <taxon>Dikarya</taxon>
        <taxon>Ascomycota</taxon>
        <taxon>Pezizomycotina</taxon>
        <taxon>Eurotiomycetes</taxon>
        <taxon>Eurotiomycetidae</taxon>
        <taxon>Eurotiales</taxon>
        <taxon>Aspergillaceae</taxon>
        <taxon>Aspergillus</taxon>
        <taxon>Aspergillus subgen. Circumdati</taxon>
    </lineage>
</organism>
<evidence type="ECO:0000256" key="2">
    <source>
        <dbReference type="ARBA" id="ARBA00022857"/>
    </source>
</evidence>
<dbReference type="VEuPathDB" id="FungiDB:BO78DRAFT_472112"/>
<evidence type="ECO:0000256" key="4">
    <source>
        <dbReference type="RuleBase" id="RU000363"/>
    </source>
</evidence>
<dbReference type="STRING" id="1448318.A0A319DZI9"/>
<dbReference type="SUPFAM" id="SSF51735">
    <property type="entry name" value="NAD(P)-binding Rossmann-fold domains"/>
    <property type="match status" value="1"/>
</dbReference>
<keyword evidence="3" id="KW-0560">Oxidoreductase</keyword>
<keyword evidence="2" id="KW-0521">NADP</keyword>
<evidence type="ECO:0000313" key="6">
    <source>
        <dbReference type="Proteomes" id="UP000248423"/>
    </source>
</evidence>
<evidence type="ECO:0000313" key="5">
    <source>
        <dbReference type="EMBL" id="PYI03222.1"/>
    </source>
</evidence>
<evidence type="ECO:0000256" key="1">
    <source>
        <dbReference type="ARBA" id="ARBA00006484"/>
    </source>
</evidence>
<dbReference type="EMBL" id="KZ826383">
    <property type="protein sequence ID" value="PYI03222.1"/>
    <property type="molecule type" value="Genomic_DNA"/>
</dbReference>
<protein>
    <submittedName>
        <fullName evidence="5">NAD(P)-binding protein</fullName>
    </submittedName>
</protein>
<accession>A0A319DZI9</accession>
<sequence>MAATDAFGALTPATEIAAAFPDSIQGKNIIVTGVSPNSLGLATACAFASQSPANLILTGRSVDKLQASIHSLKLKYPHIKYHALIMDLASQSSVRAAATKINNDTTIPTIDILVNNAGVMAIPTLTLSQDGIETTFATNHLGHFLFTNLILPKMIKAAETSTTTTTTRIINLTSYGHQFSPIRFSDINFHTPPSHPPHDERPDFQKTEFFTGSPHSSETYYGFFSYAQSKTANILYSISLNQKLHTKYGISSYAVHPGAVDTNISRHATLHELEQALKRVQELGFDSAKKPPEQGANSSVLAAVDHTLSPVDLSGVEVRGVYLADCKVDDVNVAGFARNREVAERLWGLSEGVVGEKFEFYVMVEGYLGMLAYKKKKK</sequence>
<dbReference type="OrthoDB" id="191139at2759"/>
<keyword evidence="6" id="KW-1185">Reference proteome</keyword>
<comment type="similarity">
    <text evidence="1 4">Belongs to the short-chain dehydrogenases/reductases (SDR) family.</text>
</comment>
<proteinExistence type="inferred from homology"/>
<evidence type="ECO:0000256" key="3">
    <source>
        <dbReference type="ARBA" id="ARBA00023002"/>
    </source>
</evidence>
<dbReference type="AlphaFoldDB" id="A0A319DZI9"/>